<evidence type="ECO:0000256" key="2">
    <source>
        <dbReference type="SAM" id="MobiDB-lite"/>
    </source>
</evidence>
<dbReference type="AlphaFoldDB" id="E3Q2L1"/>
<reference evidence="4" key="1">
    <citation type="journal article" date="2012" name="Nat. Genet.">
        <title>Lifestyle transitions in plant pathogenic Colletotrichum fungi deciphered by genome and transcriptome analyses.</title>
        <authorList>
            <person name="O'Connell R.J."/>
            <person name="Thon M.R."/>
            <person name="Hacquard S."/>
            <person name="Amyotte S.G."/>
            <person name="Kleemann J."/>
            <person name="Torres M.F."/>
            <person name="Damm U."/>
            <person name="Buiate E.A."/>
            <person name="Epstein L."/>
            <person name="Alkan N."/>
            <person name="Altmueller J."/>
            <person name="Alvarado-Balderrama L."/>
            <person name="Bauser C.A."/>
            <person name="Becker C."/>
            <person name="Birren B.W."/>
            <person name="Chen Z."/>
            <person name="Choi J."/>
            <person name="Crouch J.A."/>
            <person name="Duvick J.P."/>
            <person name="Farman M.A."/>
            <person name="Gan P."/>
            <person name="Heiman D."/>
            <person name="Henrissat B."/>
            <person name="Howard R.J."/>
            <person name="Kabbage M."/>
            <person name="Koch C."/>
            <person name="Kracher B."/>
            <person name="Kubo Y."/>
            <person name="Law A.D."/>
            <person name="Lebrun M.-H."/>
            <person name="Lee Y.-H."/>
            <person name="Miyara I."/>
            <person name="Moore N."/>
            <person name="Neumann U."/>
            <person name="Nordstroem K."/>
            <person name="Panaccione D.G."/>
            <person name="Panstruga R."/>
            <person name="Place M."/>
            <person name="Proctor R.H."/>
            <person name="Prusky D."/>
            <person name="Rech G."/>
            <person name="Reinhardt R."/>
            <person name="Rollins J.A."/>
            <person name="Rounsley S."/>
            <person name="Schardl C.L."/>
            <person name="Schwartz D.C."/>
            <person name="Shenoy N."/>
            <person name="Shirasu K."/>
            <person name="Sikhakolli U.R."/>
            <person name="Stueber K."/>
            <person name="Sukno S.A."/>
            <person name="Sweigard J.A."/>
            <person name="Takano Y."/>
            <person name="Takahara H."/>
            <person name="Trail F."/>
            <person name="van der Does H.C."/>
            <person name="Voll L.M."/>
            <person name="Will I."/>
            <person name="Young S."/>
            <person name="Zeng Q."/>
            <person name="Zhang J."/>
            <person name="Zhou S."/>
            <person name="Dickman M.B."/>
            <person name="Schulze-Lefert P."/>
            <person name="Ver Loren van Themaat E."/>
            <person name="Ma L.-J."/>
            <person name="Vaillancourt L.J."/>
        </authorList>
    </citation>
    <scope>NUCLEOTIDE SEQUENCE [LARGE SCALE GENOMIC DNA]</scope>
    <source>
        <strain evidence="4">M1.001 / M2 / FGSC 10212</strain>
    </source>
</reference>
<name>E3Q2L1_COLGM</name>
<feature type="compositionally biased region" description="Low complexity" evidence="2">
    <location>
        <begin position="7"/>
        <end position="21"/>
    </location>
</feature>
<proteinExistence type="inferred from homology"/>
<dbReference type="GeneID" id="24405821"/>
<accession>E3Q2L1</accession>
<evidence type="ECO:0000313" key="3">
    <source>
        <dbReference type="EMBL" id="EFQ25312.1"/>
    </source>
</evidence>
<keyword evidence="3" id="KW-0808">Transferase</keyword>
<comment type="similarity">
    <text evidence="1">Belongs to the methyltransferase superfamily. LaeA methyltransferase family.</text>
</comment>
<keyword evidence="3" id="KW-0489">Methyltransferase</keyword>
<feature type="compositionally biased region" description="Acidic residues" evidence="2">
    <location>
        <begin position="29"/>
        <end position="40"/>
    </location>
</feature>
<dbReference type="RefSeq" id="XP_008089332.1">
    <property type="nucleotide sequence ID" value="XM_008091141.1"/>
</dbReference>
<dbReference type="Gene3D" id="3.40.50.150">
    <property type="entry name" value="Vaccinia Virus protein VP39"/>
    <property type="match status" value="1"/>
</dbReference>
<dbReference type="eggNOG" id="ENOG502RW7E">
    <property type="taxonomic scope" value="Eukaryota"/>
</dbReference>
<dbReference type="PANTHER" id="PTHR43591:SF102">
    <property type="entry name" value="S-ADENOSYL-L-METHIONINE-DEPENDENT METHYLTRANSFERASE"/>
    <property type="match status" value="1"/>
</dbReference>
<dbReference type="VEuPathDB" id="FungiDB:GLRG_00456"/>
<sequence length="340" mass="38552">MSHTEPADATPARTTAPTDQPHNVPDFEVVLEADEEDASSDGEANSIRSSTASISSSILGYRIENGRTYHKYKDGKYNMPNDEREMDRLDLQHHMFLLSFDDKLGTAPPNEPEAKVGRVLDVGTGSGIWAMDFGDAHPEAEIIGIDLSAIQPEYTPPNVKFEIDDLEEPWTYSQPFGYIHSRLMNSAVSNWRRYVQKCFDNLEPGGYLELIEVGPFLRSDDGTLKPEHSVMKTLMLLVEASQKLGAAYQDPKELKSMMIDAGFTDVVMQQLKWPINPWPKEKRYKELGAWNSQNMDDGWEAICMAPLTRALGWTREEVLLMMVENRKDFKDRNIHAYVSM</sequence>
<evidence type="ECO:0000313" key="4">
    <source>
        <dbReference type="Proteomes" id="UP000008782"/>
    </source>
</evidence>
<dbReference type="GO" id="GO:0032259">
    <property type="term" value="P:methylation"/>
    <property type="evidence" value="ECO:0007669"/>
    <property type="project" value="UniProtKB-KW"/>
</dbReference>
<protein>
    <submittedName>
        <fullName evidence="3">Methyltransferase domain-containing protein</fullName>
    </submittedName>
</protein>
<dbReference type="GO" id="GO:0008168">
    <property type="term" value="F:methyltransferase activity"/>
    <property type="evidence" value="ECO:0007669"/>
    <property type="project" value="UniProtKB-KW"/>
</dbReference>
<dbReference type="CDD" id="cd02440">
    <property type="entry name" value="AdoMet_MTases"/>
    <property type="match status" value="1"/>
</dbReference>
<dbReference type="PANTHER" id="PTHR43591">
    <property type="entry name" value="METHYLTRANSFERASE"/>
    <property type="match status" value="1"/>
</dbReference>
<dbReference type="EMBL" id="GG697331">
    <property type="protein sequence ID" value="EFQ25312.1"/>
    <property type="molecule type" value="Genomic_DNA"/>
</dbReference>
<gene>
    <name evidence="3" type="ORF">GLRG_00456</name>
</gene>
<dbReference type="OrthoDB" id="2013972at2759"/>
<dbReference type="InterPro" id="IPR029063">
    <property type="entry name" value="SAM-dependent_MTases_sf"/>
</dbReference>
<feature type="region of interest" description="Disordered" evidence="2">
    <location>
        <begin position="1"/>
        <end position="49"/>
    </location>
</feature>
<keyword evidence="4" id="KW-1185">Reference proteome</keyword>
<dbReference type="HOGENOM" id="CLU_010595_1_2_1"/>
<dbReference type="Proteomes" id="UP000008782">
    <property type="component" value="Unassembled WGS sequence"/>
</dbReference>
<organism evidence="4">
    <name type="scientific">Colletotrichum graminicola (strain M1.001 / M2 / FGSC 10212)</name>
    <name type="common">Maize anthracnose fungus</name>
    <name type="synonym">Glomerella graminicola</name>
    <dbReference type="NCBI Taxonomy" id="645133"/>
    <lineage>
        <taxon>Eukaryota</taxon>
        <taxon>Fungi</taxon>
        <taxon>Dikarya</taxon>
        <taxon>Ascomycota</taxon>
        <taxon>Pezizomycotina</taxon>
        <taxon>Sordariomycetes</taxon>
        <taxon>Hypocreomycetidae</taxon>
        <taxon>Glomerellales</taxon>
        <taxon>Glomerellaceae</taxon>
        <taxon>Colletotrichum</taxon>
        <taxon>Colletotrichum graminicola species complex</taxon>
    </lineage>
</organism>
<dbReference type="STRING" id="645133.E3Q2L1"/>
<dbReference type="Pfam" id="PF13489">
    <property type="entry name" value="Methyltransf_23"/>
    <property type="match status" value="1"/>
</dbReference>
<dbReference type="SUPFAM" id="SSF53335">
    <property type="entry name" value="S-adenosyl-L-methionine-dependent methyltransferases"/>
    <property type="match status" value="1"/>
</dbReference>
<evidence type="ECO:0000256" key="1">
    <source>
        <dbReference type="ARBA" id="ARBA00038158"/>
    </source>
</evidence>